<evidence type="ECO:0000313" key="4">
    <source>
        <dbReference type="Proteomes" id="UP000005408"/>
    </source>
</evidence>
<feature type="signal peptide" evidence="2">
    <location>
        <begin position="1"/>
        <end position="21"/>
    </location>
</feature>
<accession>A0A8W8HRR9</accession>
<feature type="transmembrane region" description="Helical" evidence="1">
    <location>
        <begin position="228"/>
        <end position="248"/>
    </location>
</feature>
<dbReference type="EnsemblMetazoa" id="G1078.1">
    <property type="protein sequence ID" value="G1078.1:cds"/>
    <property type="gene ID" value="G1078"/>
</dbReference>
<organism evidence="3 4">
    <name type="scientific">Magallana gigas</name>
    <name type="common">Pacific oyster</name>
    <name type="synonym">Crassostrea gigas</name>
    <dbReference type="NCBI Taxonomy" id="29159"/>
    <lineage>
        <taxon>Eukaryota</taxon>
        <taxon>Metazoa</taxon>
        <taxon>Spiralia</taxon>
        <taxon>Lophotrochozoa</taxon>
        <taxon>Mollusca</taxon>
        <taxon>Bivalvia</taxon>
        <taxon>Autobranchia</taxon>
        <taxon>Pteriomorphia</taxon>
        <taxon>Ostreida</taxon>
        <taxon>Ostreoidea</taxon>
        <taxon>Ostreidae</taxon>
        <taxon>Magallana</taxon>
    </lineage>
</organism>
<evidence type="ECO:0000313" key="3">
    <source>
        <dbReference type="EnsemblMetazoa" id="G1078.1:cds"/>
    </source>
</evidence>
<keyword evidence="1" id="KW-1133">Transmembrane helix</keyword>
<name>A0A8W8HRR9_MAGGI</name>
<keyword evidence="4" id="KW-1185">Reference proteome</keyword>
<feature type="chain" id="PRO_5036492402" evidence="2">
    <location>
        <begin position="22"/>
        <end position="337"/>
    </location>
</feature>
<dbReference type="Proteomes" id="UP000005408">
    <property type="component" value="Unassembled WGS sequence"/>
</dbReference>
<reference evidence="3" key="1">
    <citation type="submission" date="2022-08" db="UniProtKB">
        <authorList>
            <consortium name="EnsemblMetazoa"/>
        </authorList>
    </citation>
    <scope>IDENTIFICATION</scope>
    <source>
        <strain evidence="3">05x7-T-G4-1.051#20</strain>
    </source>
</reference>
<protein>
    <submittedName>
        <fullName evidence="3">Uncharacterized protein</fullName>
    </submittedName>
</protein>
<evidence type="ECO:0000256" key="2">
    <source>
        <dbReference type="SAM" id="SignalP"/>
    </source>
</evidence>
<dbReference type="AlphaFoldDB" id="A0A8W8HRR9"/>
<keyword evidence="1" id="KW-0472">Membrane</keyword>
<sequence>MYQMLMLMVFYATLSIRSVSQDVTVHVTTQDILDKTEFGGTMWSRTVDAPWLVTNANRTVTDSSCNPLATLANTSLLYVPPVLEYGYGIKSLHGVVIGLVNRTLSLSARGVSILSDTFRDSGTMFMATLANMNQSIHSLGSHIKSLMLDLVGKGSVVAGDWLDTVCDVVIRFTNGTTSLLAQGFNTVQNTTSESMASFVSWTLQIGTGIRDHISHFVSSLSFKDLCRLTFILFLLVLLTALWLARSYAQHIDMVNKRVASLAEENSRLRFQLAAELNAIDAQRADSARAQEALERQIRNVSMWLNVYTTEINKKMKRIHPKANNKFLSRTLRRQHLL</sequence>
<proteinExistence type="predicted"/>
<evidence type="ECO:0000256" key="1">
    <source>
        <dbReference type="SAM" id="Phobius"/>
    </source>
</evidence>
<keyword evidence="1" id="KW-0812">Transmembrane</keyword>
<keyword evidence="2" id="KW-0732">Signal</keyword>